<dbReference type="EMBL" id="KK584562">
    <property type="protein sequence ID" value="KDO15788.1"/>
    <property type="molecule type" value="Genomic_DNA"/>
</dbReference>
<feature type="non-terminal residue" evidence="2">
    <location>
        <position position="100"/>
    </location>
</feature>
<keyword evidence="3" id="KW-1185">Reference proteome</keyword>
<protein>
    <submittedName>
        <fullName evidence="2">Uncharacterized protein</fullName>
    </submittedName>
</protein>
<keyword evidence="1" id="KW-0472">Membrane</keyword>
<gene>
    <name evidence="2" type="ORF">SPRG_18673</name>
</gene>
<proteinExistence type="predicted"/>
<dbReference type="RefSeq" id="XP_012213504.1">
    <property type="nucleotide sequence ID" value="XM_012358114.1"/>
</dbReference>
<evidence type="ECO:0000313" key="2">
    <source>
        <dbReference type="EMBL" id="KDO15788.1"/>
    </source>
</evidence>
<feature type="transmembrane region" description="Helical" evidence="1">
    <location>
        <begin position="69"/>
        <end position="90"/>
    </location>
</feature>
<keyword evidence="1" id="KW-0812">Transmembrane</keyword>
<organism evidence="2 3">
    <name type="scientific">Saprolegnia parasitica (strain CBS 223.65)</name>
    <dbReference type="NCBI Taxonomy" id="695850"/>
    <lineage>
        <taxon>Eukaryota</taxon>
        <taxon>Sar</taxon>
        <taxon>Stramenopiles</taxon>
        <taxon>Oomycota</taxon>
        <taxon>Saprolegniomycetes</taxon>
        <taxon>Saprolegniales</taxon>
        <taxon>Saprolegniaceae</taxon>
        <taxon>Saprolegnia</taxon>
    </lineage>
</organism>
<name>A0A067BCH0_SAPPC</name>
<evidence type="ECO:0000256" key="1">
    <source>
        <dbReference type="SAM" id="Phobius"/>
    </source>
</evidence>
<dbReference type="VEuPathDB" id="FungiDB:SPRG_18673"/>
<dbReference type="GeneID" id="24140195"/>
<keyword evidence="1" id="KW-1133">Transmembrane helix</keyword>
<sequence length="100" mass="10735">MSAPAGEAVLGDAFYHDYHKVQVVNVFGYGLLLIASLSIIVHLRRTRSTAYLGDMEAAKKVLLPAFEPLLWILAAVAFGYSSFYLGAAVANYSGPLTSPV</sequence>
<dbReference type="STRING" id="695850.A0A067BCH0"/>
<dbReference type="AlphaFoldDB" id="A0A067BCH0"/>
<evidence type="ECO:0000313" key="3">
    <source>
        <dbReference type="Proteomes" id="UP000030745"/>
    </source>
</evidence>
<accession>A0A067BCH0</accession>
<feature type="transmembrane region" description="Helical" evidence="1">
    <location>
        <begin position="26"/>
        <end position="43"/>
    </location>
</feature>
<dbReference type="OrthoDB" id="167935at2759"/>
<reference evidence="2 3" key="1">
    <citation type="journal article" date="2013" name="PLoS Genet.">
        <title>Distinctive expansion of potential virulence genes in the genome of the oomycete fish pathogen Saprolegnia parasitica.</title>
        <authorList>
            <person name="Jiang R.H."/>
            <person name="de Bruijn I."/>
            <person name="Haas B.J."/>
            <person name="Belmonte R."/>
            <person name="Lobach L."/>
            <person name="Christie J."/>
            <person name="van den Ackerveken G."/>
            <person name="Bottin A."/>
            <person name="Bulone V."/>
            <person name="Diaz-Moreno S.M."/>
            <person name="Dumas B."/>
            <person name="Fan L."/>
            <person name="Gaulin E."/>
            <person name="Govers F."/>
            <person name="Grenville-Briggs L.J."/>
            <person name="Horner N.R."/>
            <person name="Levin J.Z."/>
            <person name="Mammella M."/>
            <person name="Meijer H.J."/>
            <person name="Morris P."/>
            <person name="Nusbaum C."/>
            <person name="Oome S."/>
            <person name="Phillips A.J."/>
            <person name="van Rooyen D."/>
            <person name="Rzeszutek E."/>
            <person name="Saraiva M."/>
            <person name="Secombes C.J."/>
            <person name="Seidl M.F."/>
            <person name="Snel B."/>
            <person name="Stassen J.H."/>
            <person name="Sykes S."/>
            <person name="Tripathy S."/>
            <person name="van den Berg H."/>
            <person name="Vega-Arreguin J.C."/>
            <person name="Wawra S."/>
            <person name="Young S.K."/>
            <person name="Zeng Q."/>
            <person name="Dieguez-Uribeondo J."/>
            <person name="Russ C."/>
            <person name="Tyler B.M."/>
            <person name="van West P."/>
        </authorList>
    </citation>
    <scope>NUCLEOTIDE SEQUENCE [LARGE SCALE GENOMIC DNA]</scope>
    <source>
        <strain evidence="2 3">CBS 223.65</strain>
    </source>
</reference>
<dbReference type="Proteomes" id="UP000030745">
    <property type="component" value="Unassembled WGS sequence"/>
</dbReference>
<dbReference type="KEGG" id="spar:SPRG_18673"/>